<dbReference type="Proteomes" id="UP000552836">
    <property type="component" value="Unassembled WGS sequence"/>
</dbReference>
<keyword evidence="5" id="KW-1185">Reference proteome</keyword>
<sequence>MGVLADARTAVPAGMTAVVLPAARWARLVHDGPLPEVAESFGRLHDWCAERGLTHGDLKLDTGYGSDGAGPHVLHVDVPGTSD</sequence>
<dbReference type="SUPFAM" id="SSF55136">
    <property type="entry name" value="Probable bacterial effector-binding domain"/>
    <property type="match status" value="1"/>
</dbReference>
<dbReference type="Pfam" id="PF06445">
    <property type="entry name" value="GyrI-like"/>
    <property type="match status" value="1"/>
</dbReference>
<name>A0A846LKF7_9ACTN</name>
<dbReference type="Proteomes" id="UP000648663">
    <property type="component" value="Unassembled WGS sequence"/>
</dbReference>
<evidence type="ECO:0000313" key="5">
    <source>
        <dbReference type="Proteomes" id="UP000648663"/>
    </source>
</evidence>
<comment type="caution">
    <text evidence="3">The sequence shown here is derived from an EMBL/GenBank/DDBJ whole genome shotgun (WGS) entry which is preliminary data.</text>
</comment>
<reference evidence="3 4" key="3">
    <citation type="submission" date="2020-02" db="EMBL/GenBank/DDBJ databases">
        <title>Sequencing the genomes of 1000 actinobacteria strains.</title>
        <authorList>
            <person name="Klenk H.-P."/>
        </authorList>
    </citation>
    <scope>NUCLEOTIDE SEQUENCE [LARGE SCALE GENOMIC DNA]</scope>
    <source>
        <strain evidence="3 4">DSM 45201</strain>
    </source>
</reference>
<protein>
    <submittedName>
        <fullName evidence="3">Putative transcriptional regulator YdeE</fullName>
    </submittedName>
</protein>
<gene>
    <name evidence="3" type="ORF">FB380_000988</name>
    <name evidence="2" type="ORF">GCM10011589_20870</name>
</gene>
<organism evidence="3 4">
    <name type="scientific">Modestobacter marinus</name>
    <dbReference type="NCBI Taxonomy" id="477641"/>
    <lineage>
        <taxon>Bacteria</taxon>
        <taxon>Bacillati</taxon>
        <taxon>Actinomycetota</taxon>
        <taxon>Actinomycetes</taxon>
        <taxon>Geodermatophilales</taxon>
        <taxon>Geodermatophilaceae</taxon>
        <taxon>Modestobacter</taxon>
    </lineage>
</organism>
<dbReference type="InterPro" id="IPR011256">
    <property type="entry name" value="Reg_factor_effector_dom_sf"/>
</dbReference>
<feature type="domain" description="GyrI-like small molecule binding" evidence="1">
    <location>
        <begin position="4"/>
        <end position="57"/>
    </location>
</feature>
<reference evidence="5" key="2">
    <citation type="journal article" date="2019" name="Int. J. Syst. Evol. Microbiol.">
        <title>The Global Catalogue of Microorganisms (GCM) 10K type strain sequencing project: providing services to taxonomists for standard genome sequencing and annotation.</title>
        <authorList>
            <consortium name="The Broad Institute Genomics Platform"/>
            <consortium name="The Broad Institute Genome Sequencing Center for Infectious Disease"/>
            <person name="Wu L."/>
            <person name="Ma J."/>
        </authorList>
    </citation>
    <scope>NUCLEOTIDE SEQUENCE [LARGE SCALE GENOMIC DNA]</scope>
    <source>
        <strain evidence="5">CGMCC 4.5581</strain>
    </source>
</reference>
<evidence type="ECO:0000313" key="2">
    <source>
        <dbReference type="EMBL" id="GGL64515.1"/>
    </source>
</evidence>
<dbReference type="EMBL" id="JAAMPA010000001">
    <property type="protein sequence ID" value="NIH66542.1"/>
    <property type="molecule type" value="Genomic_DNA"/>
</dbReference>
<dbReference type="Gene3D" id="3.20.80.10">
    <property type="entry name" value="Regulatory factor, effector binding domain"/>
    <property type="match status" value="1"/>
</dbReference>
<evidence type="ECO:0000313" key="3">
    <source>
        <dbReference type="EMBL" id="NIH66542.1"/>
    </source>
</evidence>
<dbReference type="InterPro" id="IPR029442">
    <property type="entry name" value="GyrI-like"/>
</dbReference>
<evidence type="ECO:0000259" key="1">
    <source>
        <dbReference type="Pfam" id="PF06445"/>
    </source>
</evidence>
<proteinExistence type="predicted"/>
<evidence type="ECO:0000313" key="4">
    <source>
        <dbReference type="Proteomes" id="UP000552836"/>
    </source>
</evidence>
<reference evidence="2" key="4">
    <citation type="submission" date="2024-05" db="EMBL/GenBank/DDBJ databases">
        <authorList>
            <person name="Sun Q."/>
            <person name="Zhou Y."/>
        </authorList>
    </citation>
    <scope>NUCLEOTIDE SEQUENCE</scope>
    <source>
        <strain evidence="2">CGMCC 4.5581</strain>
    </source>
</reference>
<dbReference type="EMBL" id="BMMI01000003">
    <property type="protein sequence ID" value="GGL64515.1"/>
    <property type="molecule type" value="Genomic_DNA"/>
</dbReference>
<dbReference type="AlphaFoldDB" id="A0A846LKF7"/>
<reference evidence="2" key="1">
    <citation type="journal article" date="2014" name="Int. J. Syst. Evol. Microbiol.">
        <title>Complete genome of a new Firmicutes species belonging to the dominant human colonic microbiota ('Ruminococcus bicirculans') reveals two chromosomes and a selective capacity to utilize plant glucans.</title>
        <authorList>
            <consortium name="NISC Comparative Sequencing Program"/>
            <person name="Wegmann U."/>
            <person name="Louis P."/>
            <person name="Goesmann A."/>
            <person name="Henrissat B."/>
            <person name="Duncan S.H."/>
            <person name="Flint H.J."/>
        </authorList>
    </citation>
    <scope>NUCLEOTIDE SEQUENCE</scope>
    <source>
        <strain evidence="2">CGMCC 4.5581</strain>
    </source>
</reference>
<accession>A0A846LKF7</accession>